<dbReference type="AlphaFoldDB" id="A0A1Q9WKY9"/>
<keyword evidence="2" id="KW-1185">Reference proteome</keyword>
<sequence>MALYLTHNDYVVHILTCPLLTQCCWADTIASDGSQQAEHLDNFNRFTQSDFVSQHHVFT</sequence>
<evidence type="ECO:0000313" key="1">
    <source>
        <dbReference type="EMBL" id="OLT99461.1"/>
    </source>
</evidence>
<evidence type="ECO:0000313" key="2">
    <source>
        <dbReference type="Proteomes" id="UP000186756"/>
    </source>
</evidence>
<dbReference type="Proteomes" id="UP000186756">
    <property type="component" value="Unassembled WGS sequence"/>
</dbReference>
<proteinExistence type="predicted"/>
<organism evidence="1 2">
    <name type="scientific">Pseudomonas reinekei</name>
    <dbReference type="NCBI Taxonomy" id="395598"/>
    <lineage>
        <taxon>Bacteria</taxon>
        <taxon>Pseudomonadati</taxon>
        <taxon>Pseudomonadota</taxon>
        <taxon>Gammaproteobacteria</taxon>
        <taxon>Pseudomonadales</taxon>
        <taxon>Pseudomonadaceae</taxon>
        <taxon>Pseudomonas</taxon>
    </lineage>
</organism>
<protein>
    <submittedName>
        <fullName evidence="1">Uncharacterized protein</fullName>
    </submittedName>
</protein>
<name>A0A1Q9WKY9_PSERE</name>
<reference evidence="1" key="1">
    <citation type="submission" date="2017-01" db="EMBL/GenBank/DDBJ databases">
        <authorList>
            <person name="Poblete-Castro I."/>
        </authorList>
    </citation>
    <scope>NUCLEOTIDE SEQUENCE [LARGE SCALE GENOMIC DNA]</scope>
    <source>
        <strain evidence="1">MT1</strain>
    </source>
</reference>
<accession>A0A1Q9WKY9</accession>
<dbReference type="EMBL" id="MSTQ01000023">
    <property type="protein sequence ID" value="OLT99461.1"/>
    <property type="molecule type" value="Genomic_DNA"/>
</dbReference>
<gene>
    <name evidence="1" type="ORF">BVK86_25585</name>
</gene>
<comment type="caution">
    <text evidence="1">The sequence shown here is derived from an EMBL/GenBank/DDBJ whole genome shotgun (WGS) entry which is preliminary data.</text>
</comment>